<dbReference type="OrthoDB" id="10011065at2759"/>
<accession>A0A814FYF7</accession>
<dbReference type="EMBL" id="CAJNOM010000075">
    <property type="protein sequence ID" value="CAF0990228.1"/>
    <property type="molecule type" value="Genomic_DNA"/>
</dbReference>
<dbReference type="Pfam" id="PF02825">
    <property type="entry name" value="WWE"/>
    <property type="match status" value="1"/>
</dbReference>
<evidence type="ECO:0000313" key="5">
    <source>
        <dbReference type="Proteomes" id="UP000663832"/>
    </source>
</evidence>
<comment type="caution">
    <text evidence="4">The sequence shown here is derived from an EMBL/GenBank/DDBJ whole genome shotgun (WGS) entry which is preliminary data.</text>
</comment>
<name>A0A814FYF7_9BILA</name>
<dbReference type="SUPFAM" id="SSF56399">
    <property type="entry name" value="ADP-ribosylation"/>
    <property type="match status" value="1"/>
</dbReference>
<evidence type="ECO:0000313" key="4">
    <source>
        <dbReference type="EMBL" id="CAF0990228.1"/>
    </source>
</evidence>
<evidence type="ECO:0000259" key="2">
    <source>
        <dbReference type="PROSITE" id="PS50918"/>
    </source>
</evidence>
<dbReference type="Gene3D" id="3.30.720.50">
    <property type="match status" value="1"/>
</dbReference>
<dbReference type="InterPro" id="IPR004170">
    <property type="entry name" value="WWE_dom"/>
</dbReference>
<sequence length="338" mass="39040">MACFEDCAEMIEWQYDAGRDPWSGNPGDSEWVSYDDITNEMIEEAFQDKKDMISINAYYIKCTANQIIQVNKADKSRQRPVRRRQIGVDTPPSKRQTRFSEVEKPAAKSISNSSVCMSPFVNEWIRKNPNYKFREDTIEKLAVGLLREGELLGMFDHANFLANRLRKNKGASHDEIAKYCVRLYTKESWLYKHVNRVLREGDMSKVDSLGPFCCFVRSYLYSPQNKRLGEIVVYRVMELSAEDIEMYKKSIGEVKSWLAFSSTSRNKKAIKSFKGNTLFVIEFEGDLSQRYPGRDISDLSKYPAEEEVLLYPGADFRVENVEENVGSENRTVIHLSLT</sequence>
<feature type="domain" description="WWE" evidence="2">
    <location>
        <begin position="1"/>
        <end position="83"/>
    </location>
</feature>
<gene>
    <name evidence="3" type="ORF">BJG266_LOCUS15238</name>
    <name evidence="4" type="ORF">QVE165_LOCUS14353</name>
</gene>
<reference evidence="4" key="1">
    <citation type="submission" date="2021-02" db="EMBL/GenBank/DDBJ databases">
        <authorList>
            <person name="Nowell W R."/>
        </authorList>
    </citation>
    <scope>NUCLEOTIDE SEQUENCE</scope>
</reference>
<protein>
    <recommendedName>
        <fullName evidence="2">WWE domain-containing protein</fullName>
    </recommendedName>
</protein>
<dbReference type="InterPro" id="IPR003540">
    <property type="entry name" value="ADP-ribosyltransferase"/>
</dbReference>
<dbReference type="GO" id="GO:0005576">
    <property type="term" value="C:extracellular region"/>
    <property type="evidence" value="ECO:0007669"/>
    <property type="project" value="InterPro"/>
</dbReference>
<dbReference type="Proteomes" id="UP000663832">
    <property type="component" value="Unassembled WGS sequence"/>
</dbReference>
<feature type="region of interest" description="Disordered" evidence="1">
    <location>
        <begin position="73"/>
        <end position="98"/>
    </location>
</feature>
<dbReference type="SUPFAM" id="SSF117839">
    <property type="entry name" value="WWE domain"/>
    <property type="match status" value="1"/>
</dbReference>
<keyword evidence="5" id="KW-1185">Reference proteome</keyword>
<dbReference type="PROSITE" id="PS50918">
    <property type="entry name" value="WWE"/>
    <property type="match status" value="1"/>
</dbReference>
<dbReference type="EMBL" id="CAJNOI010000066">
    <property type="protein sequence ID" value="CAF0988053.1"/>
    <property type="molecule type" value="Genomic_DNA"/>
</dbReference>
<dbReference type="AlphaFoldDB" id="A0A814FYF7"/>
<dbReference type="Pfam" id="PF03496">
    <property type="entry name" value="ADPrib_exo_Tox"/>
    <property type="match status" value="1"/>
</dbReference>
<evidence type="ECO:0000256" key="1">
    <source>
        <dbReference type="SAM" id="MobiDB-lite"/>
    </source>
</evidence>
<dbReference type="InterPro" id="IPR037197">
    <property type="entry name" value="WWE_dom_sf"/>
</dbReference>
<organism evidence="4 5">
    <name type="scientific">Adineta steineri</name>
    <dbReference type="NCBI Taxonomy" id="433720"/>
    <lineage>
        <taxon>Eukaryota</taxon>
        <taxon>Metazoa</taxon>
        <taxon>Spiralia</taxon>
        <taxon>Gnathifera</taxon>
        <taxon>Rotifera</taxon>
        <taxon>Eurotatoria</taxon>
        <taxon>Bdelloidea</taxon>
        <taxon>Adinetida</taxon>
        <taxon>Adinetidae</taxon>
        <taxon>Adineta</taxon>
    </lineage>
</organism>
<evidence type="ECO:0000313" key="3">
    <source>
        <dbReference type="EMBL" id="CAF0988053.1"/>
    </source>
</evidence>
<dbReference type="Proteomes" id="UP000663877">
    <property type="component" value="Unassembled WGS sequence"/>
</dbReference>
<dbReference type="PROSITE" id="PS51996">
    <property type="entry name" value="TR_MART"/>
    <property type="match status" value="1"/>
</dbReference>
<dbReference type="Gene3D" id="3.90.176.10">
    <property type="entry name" value="Toxin ADP-ribosyltransferase, Chain A, domain 1"/>
    <property type="match status" value="1"/>
</dbReference>
<proteinExistence type="predicted"/>